<keyword evidence="4 8" id="KW-1133">Transmembrane helix</keyword>
<dbReference type="PANTHER" id="PTHR21143:SF104">
    <property type="entry name" value="GUSTATORY RECEPTOR 8A-RELATED"/>
    <property type="match status" value="1"/>
</dbReference>
<evidence type="ECO:0000256" key="3">
    <source>
        <dbReference type="ARBA" id="ARBA00022692"/>
    </source>
</evidence>
<dbReference type="GO" id="GO:0050909">
    <property type="term" value="P:sensory perception of taste"/>
    <property type="evidence" value="ECO:0007669"/>
    <property type="project" value="InterPro"/>
</dbReference>
<dbReference type="GO" id="GO:0008049">
    <property type="term" value="P:male courtship behavior"/>
    <property type="evidence" value="ECO:0007669"/>
    <property type="project" value="TreeGrafter"/>
</dbReference>
<evidence type="ECO:0000256" key="7">
    <source>
        <dbReference type="ARBA" id="ARBA00023224"/>
    </source>
</evidence>
<comment type="similarity">
    <text evidence="8">Belongs to the insect chemoreceptor superfamily. Gustatory receptor (GR) family.</text>
</comment>
<dbReference type="PANTHER" id="PTHR21143">
    <property type="entry name" value="INVERTEBRATE GUSTATORY RECEPTOR"/>
    <property type="match status" value="1"/>
</dbReference>
<gene>
    <name evidence="9" type="ORF">Zmor_019776</name>
</gene>
<feature type="transmembrane region" description="Helical" evidence="8">
    <location>
        <begin position="43"/>
        <end position="60"/>
    </location>
</feature>
<feature type="transmembrane region" description="Helical" evidence="8">
    <location>
        <begin position="80"/>
        <end position="100"/>
    </location>
</feature>
<comment type="function">
    <text evidence="8">Gustatory receptor which mediates acceptance or avoidance behavior, depending on its substrates.</text>
</comment>
<feature type="transmembrane region" description="Helical" evidence="8">
    <location>
        <begin position="173"/>
        <end position="191"/>
    </location>
</feature>
<feature type="transmembrane region" description="Helical" evidence="8">
    <location>
        <begin position="353"/>
        <end position="371"/>
    </location>
</feature>
<dbReference type="InterPro" id="IPR013604">
    <property type="entry name" value="7TM_chemorcpt"/>
</dbReference>
<evidence type="ECO:0000313" key="9">
    <source>
        <dbReference type="EMBL" id="KAJ3647930.1"/>
    </source>
</evidence>
<feature type="transmembrane region" description="Helical" evidence="8">
    <location>
        <begin position="132"/>
        <end position="153"/>
    </location>
</feature>
<keyword evidence="3 8" id="KW-0812">Transmembrane</keyword>
<evidence type="ECO:0000256" key="1">
    <source>
        <dbReference type="ARBA" id="ARBA00004651"/>
    </source>
</evidence>
<reference evidence="9" key="1">
    <citation type="journal article" date="2023" name="G3 (Bethesda)">
        <title>Whole genome assemblies of Zophobas morio and Tenebrio molitor.</title>
        <authorList>
            <person name="Kaur S."/>
            <person name="Stinson S.A."/>
            <person name="diCenzo G.C."/>
        </authorList>
    </citation>
    <scope>NUCLEOTIDE SEQUENCE</scope>
    <source>
        <strain evidence="9">QUZm001</strain>
    </source>
</reference>
<evidence type="ECO:0000313" key="10">
    <source>
        <dbReference type="Proteomes" id="UP001168821"/>
    </source>
</evidence>
<evidence type="ECO:0000256" key="2">
    <source>
        <dbReference type="ARBA" id="ARBA00022475"/>
    </source>
</evidence>
<dbReference type="GO" id="GO:0030424">
    <property type="term" value="C:axon"/>
    <property type="evidence" value="ECO:0007669"/>
    <property type="project" value="TreeGrafter"/>
</dbReference>
<name>A0AA38M8Q7_9CUCU</name>
<keyword evidence="2 8" id="KW-1003">Cell membrane</keyword>
<evidence type="ECO:0000256" key="8">
    <source>
        <dbReference type="RuleBase" id="RU363108"/>
    </source>
</evidence>
<sequence length="392" mass="45404">MVQATSEQDVIFLRHFNKYLNVFLITPWLFDKKTIKKSMVSKLYGSFLIICVVFWLYYVLQDDHFLSTLQLGLVSQQIITVLRLAVLLTLTCLTIIKSGLYDCEKWRLLFDNFSVLDKHLQGVIEEKKIVKFYGLNFAKHLVYLTQLGHFLWIHSTSAKVSLLKSILITPFIYYYYEFLTVCSLVTVLEVVKNRYKYLNKKLLILTTKSEFVQEANNTAKDYQILNESVQLFNAIFSYKIIFIILHCALAVISTLNSCYSIIFVYETKSTLFQLFVSNLSHIVYLLYVMLAIILPIESTIKESKNFVDLCYKTKLKFAYDSREFQALGELARHAEHFTVKFTAAGHFDINKALIFNFVGNVMSYFIIVLQLNGSELLPSAKCGNCSIWEKGK</sequence>
<evidence type="ECO:0000256" key="5">
    <source>
        <dbReference type="ARBA" id="ARBA00023136"/>
    </source>
</evidence>
<organism evidence="9 10">
    <name type="scientific">Zophobas morio</name>
    <dbReference type="NCBI Taxonomy" id="2755281"/>
    <lineage>
        <taxon>Eukaryota</taxon>
        <taxon>Metazoa</taxon>
        <taxon>Ecdysozoa</taxon>
        <taxon>Arthropoda</taxon>
        <taxon>Hexapoda</taxon>
        <taxon>Insecta</taxon>
        <taxon>Pterygota</taxon>
        <taxon>Neoptera</taxon>
        <taxon>Endopterygota</taxon>
        <taxon>Coleoptera</taxon>
        <taxon>Polyphaga</taxon>
        <taxon>Cucujiformia</taxon>
        <taxon>Tenebrionidae</taxon>
        <taxon>Zophobas</taxon>
    </lineage>
</organism>
<dbReference type="GO" id="GO:0007165">
    <property type="term" value="P:signal transduction"/>
    <property type="evidence" value="ECO:0007669"/>
    <property type="project" value="UniProtKB-KW"/>
</dbReference>
<evidence type="ECO:0000256" key="6">
    <source>
        <dbReference type="ARBA" id="ARBA00023170"/>
    </source>
</evidence>
<feature type="transmembrane region" description="Helical" evidence="8">
    <location>
        <begin position="240"/>
        <end position="265"/>
    </location>
</feature>
<evidence type="ECO:0000256" key="4">
    <source>
        <dbReference type="ARBA" id="ARBA00022989"/>
    </source>
</evidence>
<accession>A0AA38M8Q7</accession>
<keyword evidence="10" id="KW-1185">Reference proteome</keyword>
<comment type="subcellular location">
    <subcellularLocation>
        <location evidence="1 8">Cell membrane</location>
        <topology evidence="1 8">Multi-pass membrane protein</topology>
    </subcellularLocation>
</comment>
<dbReference type="Proteomes" id="UP001168821">
    <property type="component" value="Unassembled WGS sequence"/>
</dbReference>
<proteinExistence type="inferred from homology"/>
<dbReference type="Pfam" id="PF08395">
    <property type="entry name" value="7tm_7"/>
    <property type="match status" value="1"/>
</dbReference>
<keyword evidence="5 8" id="KW-0472">Membrane</keyword>
<dbReference type="GO" id="GO:0007635">
    <property type="term" value="P:chemosensory behavior"/>
    <property type="evidence" value="ECO:0007669"/>
    <property type="project" value="TreeGrafter"/>
</dbReference>
<feature type="transmembrane region" description="Helical" evidence="8">
    <location>
        <begin position="271"/>
        <end position="294"/>
    </location>
</feature>
<dbReference type="EMBL" id="JALNTZ010000006">
    <property type="protein sequence ID" value="KAJ3647930.1"/>
    <property type="molecule type" value="Genomic_DNA"/>
</dbReference>
<protein>
    <recommendedName>
        <fullName evidence="8">Gustatory receptor</fullName>
    </recommendedName>
</protein>
<dbReference type="GO" id="GO:0030425">
    <property type="term" value="C:dendrite"/>
    <property type="evidence" value="ECO:0007669"/>
    <property type="project" value="TreeGrafter"/>
</dbReference>
<dbReference type="GO" id="GO:0043025">
    <property type="term" value="C:neuronal cell body"/>
    <property type="evidence" value="ECO:0007669"/>
    <property type="project" value="TreeGrafter"/>
</dbReference>
<keyword evidence="6 8" id="KW-0675">Receptor</keyword>
<dbReference type="AlphaFoldDB" id="A0AA38M8Q7"/>
<dbReference type="GO" id="GO:0005886">
    <property type="term" value="C:plasma membrane"/>
    <property type="evidence" value="ECO:0007669"/>
    <property type="project" value="UniProtKB-SubCell"/>
</dbReference>
<comment type="caution">
    <text evidence="9">The sequence shown here is derived from an EMBL/GenBank/DDBJ whole genome shotgun (WGS) entry which is preliminary data.</text>
</comment>
<keyword evidence="7 8" id="KW-0807">Transducer</keyword>